<dbReference type="GO" id="GO:0005524">
    <property type="term" value="F:ATP binding"/>
    <property type="evidence" value="ECO:0007669"/>
    <property type="project" value="UniProtKB-KW"/>
</dbReference>
<dbReference type="KEGG" id="ctes:O987_14590"/>
<name>A0A076PQR7_COMTE</name>
<evidence type="ECO:0000259" key="5">
    <source>
        <dbReference type="Pfam" id="PF00437"/>
    </source>
</evidence>
<feature type="region of interest" description="Disordered" evidence="4">
    <location>
        <begin position="329"/>
        <end position="351"/>
    </location>
</feature>
<evidence type="ECO:0000256" key="3">
    <source>
        <dbReference type="ARBA" id="ARBA00022840"/>
    </source>
</evidence>
<evidence type="ECO:0000256" key="2">
    <source>
        <dbReference type="ARBA" id="ARBA00022741"/>
    </source>
</evidence>
<dbReference type="GO" id="GO:0005886">
    <property type="term" value="C:plasma membrane"/>
    <property type="evidence" value="ECO:0007669"/>
    <property type="project" value="TreeGrafter"/>
</dbReference>
<evidence type="ECO:0000256" key="1">
    <source>
        <dbReference type="ARBA" id="ARBA00006611"/>
    </source>
</evidence>
<keyword evidence="3" id="KW-0067">ATP-binding</keyword>
<organism evidence="6 7">
    <name type="scientific">Comamonas testosteroni TK102</name>
    <dbReference type="NCBI Taxonomy" id="1392005"/>
    <lineage>
        <taxon>Bacteria</taxon>
        <taxon>Pseudomonadati</taxon>
        <taxon>Pseudomonadota</taxon>
        <taxon>Betaproteobacteria</taxon>
        <taxon>Burkholderiales</taxon>
        <taxon>Comamonadaceae</taxon>
        <taxon>Comamonas</taxon>
    </lineage>
</organism>
<dbReference type="AlphaFoldDB" id="A0A076PQR7"/>
<feature type="domain" description="Bacterial type II secretion system protein E" evidence="5">
    <location>
        <begin position="155"/>
        <end position="527"/>
    </location>
</feature>
<evidence type="ECO:0000313" key="6">
    <source>
        <dbReference type="EMBL" id="AIJ47031.1"/>
    </source>
</evidence>
<keyword evidence="2" id="KW-0547">Nucleotide-binding</keyword>
<evidence type="ECO:0000313" key="7">
    <source>
        <dbReference type="Proteomes" id="UP000028782"/>
    </source>
</evidence>
<dbReference type="Gene3D" id="3.40.50.300">
    <property type="entry name" value="P-loop containing nucleotide triphosphate hydrolases"/>
    <property type="match status" value="1"/>
</dbReference>
<dbReference type="RefSeq" id="WP_019042147.1">
    <property type="nucleotide sequence ID" value="NZ_CP006704.1"/>
</dbReference>
<evidence type="ECO:0000256" key="4">
    <source>
        <dbReference type="SAM" id="MobiDB-lite"/>
    </source>
</evidence>
<accession>A0A076PQR7</accession>
<dbReference type="GO" id="GO:0016887">
    <property type="term" value="F:ATP hydrolysis activity"/>
    <property type="evidence" value="ECO:0007669"/>
    <property type="project" value="TreeGrafter"/>
</dbReference>
<dbReference type="PANTHER" id="PTHR30258:SF1">
    <property type="entry name" value="PROTEIN TRANSPORT PROTEIN HOFB HOMOLOG"/>
    <property type="match status" value="1"/>
</dbReference>
<dbReference type="Proteomes" id="UP000028782">
    <property type="component" value="Chromosome"/>
</dbReference>
<dbReference type="Pfam" id="PF00437">
    <property type="entry name" value="T2SSE"/>
    <property type="match status" value="1"/>
</dbReference>
<comment type="similarity">
    <text evidence="1">Belongs to the GSP E family.</text>
</comment>
<protein>
    <submittedName>
        <fullName evidence="6">Secretion system protein E</fullName>
    </submittedName>
</protein>
<proteinExistence type="inferred from homology"/>
<dbReference type="EMBL" id="CP006704">
    <property type="protein sequence ID" value="AIJ47031.1"/>
    <property type="molecule type" value="Genomic_DNA"/>
</dbReference>
<reference evidence="6 7" key="1">
    <citation type="journal article" date="2014" name="Genome Announc.">
        <title>Complete Genome Sequence of Polychlorinated Biphenyl Degrader Comamonas testosteroni TK102 (NBRC 109938).</title>
        <authorList>
            <person name="Fukuda K."/>
            <person name="Hosoyama A."/>
            <person name="Tsuchikane K."/>
            <person name="Ohji S."/>
            <person name="Yamazoe A."/>
            <person name="Fujita N."/>
            <person name="Shintani M."/>
            <person name="Kimbara K."/>
        </authorList>
    </citation>
    <scope>NUCLEOTIDE SEQUENCE [LARGE SCALE GENOMIC DNA]</scope>
    <source>
        <strain evidence="6">TK102</strain>
    </source>
</reference>
<dbReference type="Gene3D" id="3.30.450.90">
    <property type="match status" value="1"/>
</dbReference>
<dbReference type="PANTHER" id="PTHR30258">
    <property type="entry name" value="TYPE II SECRETION SYSTEM PROTEIN GSPE-RELATED"/>
    <property type="match status" value="1"/>
</dbReference>
<sequence>MQWPFFSRQRSTVPAPPTATTFVLSQRVIKTETELLKEVSFHRPLGKDKDINLAGSLAQHICPLETRKDSKQFILLVSNRHRSSQELRATTELLLSKNYRLAPGANVYLVESETIIHAVSRGHIDGTQGERLRNILGDRAKAGYYQSFEELVRYGVTNRASDIHLNIFTAQTRSEVRFTIEGKYVAPPRFHLPTATLLSIAGVAYQTAKGVKDPVFNGTVESQCRIFIDLAELGQFMLRWASMACDEGPQITMRITPINAKKEPLTLEQLGYLPTQISMLMRAMRSEGGAIVLSGVVDSGKSTTISTLLSGVPSTRKVMTVEDPRENILPGSHFHQNTVSRDLESDDDPFKPKKRTLKRTALNDLFIGEIRDQQTAALLQDAIESGTNCYTTVHARNCMGIPARLISPGIGIDIDVVSTPGNLKLLGYQALLPKNCPGCKLKATKLLQGENAMEWEDYFSRIKRLYDIDQETIYVRNPEGCDKCRRDGLPELNGLLGRTVVAELVEPDDYFLECIRDAKTIELSQYLASSRTAPYDDPDMTGKSAMDCAIYKMSKGEIDPREIEPRFMSFVTVERRREMAAVHTKNHQSIKKLQAV</sequence>
<dbReference type="SUPFAM" id="SSF52540">
    <property type="entry name" value="P-loop containing nucleoside triphosphate hydrolases"/>
    <property type="match status" value="1"/>
</dbReference>
<gene>
    <name evidence="6" type="ORF">O987_14590</name>
</gene>
<dbReference type="HOGENOM" id="CLU_026424_0_0_4"/>
<dbReference type="InterPro" id="IPR001482">
    <property type="entry name" value="T2SS/T4SS_dom"/>
</dbReference>
<dbReference type="InterPro" id="IPR027417">
    <property type="entry name" value="P-loop_NTPase"/>
</dbReference>